<name>A0ABP9GJT7_9ACTN</name>
<dbReference type="Proteomes" id="UP001499993">
    <property type="component" value="Unassembled WGS sequence"/>
</dbReference>
<keyword evidence="3" id="KW-1185">Reference proteome</keyword>
<accession>A0ABP9GJT7</accession>
<dbReference type="EMBL" id="BAABIK010000007">
    <property type="protein sequence ID" value="GAA4936294.1"/>
    <property type="molecule type" value="Genomic_DNA"/>
</dbReference>
<dbReference type="InterPro" id="IPR034660">
    <property type="entry name" value="DinB/YfiT-like"/>
</dbReference>
<dbReference type="NCBIfam" id="TIGR03083">
    <property type="entry name" value="maleylpyruvate isomerase family mycothiol-dependent enzyme"/>
    <property type="match status" value="1"/>
</dbReference>
<dbReference type="SUPFAM" id="SSF109854">
    <property type="entry name" value="DinB/YfiT-like putative metalloenzymes"/>
    <property type="match status" value="1"/>
</dbReference>
<dbReference type="RefSeq" id="WP_344143259.1">
    <property type="nucleotide sequence ID" value="NZ_BAABIK010000007.1"/>
</dbReference>
<evidence type="ECO:0000313" key="3">
    <source>
        <dbReference type="Proteomes" id="UP001499993"/>
    </source>
</evidence>
<organism evidence="2 3">
    <name type="scientific">Streptomonospora halophila</name>
    <dbReference type="NCBI Taxonomy" id="427369"/>
    <lineage>
        <taxon>Bacteria</taxon>
        <taxon>Bacillati</taxon>
        <taxon>Actinomycetota</taxon>
        <taxon>Actinomycetes</taxon>
        <taxon>Streptosporangiales</taxon>
        <taxon>Nocardiopsidaceae</taxon>
        <taxon>Streptomonospora</taxon>
    </lineage>
</organism>
<evidence type="ECO:0000259" key="1">
    <source>
        <dbReference type="Pfam" id="PF11716"/>
    </source>
</evidence>
<proteinExistence type="predicted"/>
<feature type="domain" description="Mycothiol-dependent maleylpyruvate isomerase metal-binding" evidence="1">
    <location>
        <begin position="10"/>
        <end position="130"/>
    </location>
</feature>
<evidence type="ECO:0000313" key="2">
    <source>
        <dbReference type="EMBL" id="GAA4936294.1"/>
    </source>
</evidence>
<dbReference type="InterPro" id="IPR017520">
    <property type="entry name" value="CHP03086"/>
</dbReference>
<dbReference type="InterPro" id="IPR024344">
    <property type="entry name" value="MDMPI_metal-binding"/>
</dbReference>
<comment type="caution">
    <text evidence="2">The sequence shown here is derived from an EMBL/GenBank/DDBJ whole genome shotgun (WGS) entry which is preliminary data.</text>
</comment>
<dbReference type="Pfam" id="PF11716">
    <property type="entry name" value="MDMPI_N"/>
    <property type="match status" value="1"/>
</dbReference>
<protein>
    <submittedName>
        <fullName evidence="2">TIGR03086 family metal-binding protein</fullName>
    </submittedName>
</protein>
<dbReference type="Gene3D" id="1.20.120.450">
    <property type="entry name" value="dinb family like domain"/>
    <property type="match status" value="1"/>
</dbReference>
<dbReference type="InterPro" id="IPR017517">
    <property type="entry name" value="Maleyloyr_isom"/>
</dbReference>
<gene>
    <name evidence="2" type="ORF">GCM10023224_16360</name>
</gene>
<sequence length="186" mass="20522">MTDLLELHGRAMAEFDRRVRAIRVTQWADPTPCADWDVHDLLNHLTGEQLWVPFLLAGGRIEEAGDRYEGDVLGEEPVATWEVASRESRSAWLQPGALERTVHLSFGDAEGERYLWQMTFDLGVHAWDLARAIGDDEKLDPGLVEALLDWLGGRSPGAGALFAPEVPVGDDAGPQSRLLALTGRRA</sequence>
<reference evidence="3" key="1">
    <citation type="journal article" date="2019" name="Int. J. Syst. Evol. Microbiol.">
        <title>The Global Catalogue of Microorganisms (GCM) 10K type strain sequencing project: providing services to taxonomists for standard genome sequencing and annotation.</title>
        <authorList>
            <consortium name="The Broad Institute Genomics Platform"/>
            <consortium name="The Broad Institute Genome Sequencing Center for Infectious Disease"/>
            <person name="Wu L."/>
            <person name="Ma J."/>
        </authorList>
    </citation>
    <scope>NUCLEOTIDE SEQUENCE [LARGE SCALE GENOMIC DNA]</scope>
    <source>
        <strain evidence="3">JCM 18123</strain>
    </source>
</reference>
<dbReference type="NCBIfam" id="TIGR03086">
    <property type="entry name" value="TIGR03086 family metal-binding protein"/>
    <property type="match status" value="1"/>
</dbReference>